<dbReference type="EMBL" id="CAJHNH020007846">
    <property type="protein sequence ID" value="CAG5135031.1"/>
    <property type="molecule type" value="Genomic_DNA"/>
</dbReference>
<dbReference type="Pfam" id="PF12234">
    <property type="entry name" value="Rav1p_C"/>
    <property type="match status" value="1"/>
</dbReference>
<accession>A0A8S4AA30</accession>
<feature type="compositionally biased region" description="Polar residues" evidence="1">
    <location>
        <begin position="2323"/>
        <end position="2358"/>
    </location>
</feature>
<feature type="compositionally biased region" description="Polar residues" evidence="1">
    <location>
        <begin position="54"/>
        <end position="70"/>
    </location>
</feature>
<feature type="compositionally biased region" description="Polar residues" evidence="1">
    <location>
        <begin position="2069"/>
        <end position="2078"/>
    </location>
</feature>
<dbReference type="PANTHER" id="PTHR13950:SF9">
    <property type="entry name" value="RABCONNECTIN-3A"/>
    <property type="match status" value="1"/>
</dbReference>
<feature type="compositionally biased region" description="Polar residues" evidence="1">
    <location>
        <begin position="986"/>
        <end position="996"/>
    </location>
</feature>
<keyword evidence="4" id="KW-1185">Reference proteome</keyword>
<dbReference type="GO" id="GO:0043291">
    <property type="term" value="C:RAVE complex"/>
    <property type="evidence" value="ECO:0007669"/>
    <property type="project" value="TreeGrafter"/>
</dbReference>
<dbReference type="PANTHER" id="PTHR13950">
    <property type="entry name" value="RABCONNECTIN-RELATED"/>
    <property type="match status" value="1"/>
</dbReference>
<evidence type="ECO:0000256" key="1">
    <source>
        <dbReference type="SAM" id="MobiDB-lite"/>
    </source>
</evidence>
<feature type="compositionally biased region" description="Acidic residues" evidence="1">
    <location>
        <begin position="1552"/>
        <end position="1569"/>
    </location>
</feature>
<evidence type="ECO:0000259" key="2">
    <source>
        <dbReference type="Pfam" id="PF12234"/>
    </source>
</evidence>
<feature type="region of interest" description="Disordered" evidence="1">
    <location>
        <begin position="173"/>
        <end position="201"/>
    </location>
</feature>
<reference evidence="3" key="1">
    <citation type="submission" date="2021-04" db="EMBL/GenBank/DDBJ databases">
        <authorList>
            <consortium name="Molecular Ecology Group"/>
        </authorList>
    </citation>
    <scope>NUCLEOTIDE SEQUENCE</scope>
</reference>
<evidence type="ECO:0000313" key="4">
    <source>
        <dbReference type="Proteomes" id="UP000678393"/>
    </source>
</evidence>
<organism evidence="3 4">
    <name type="scientific">Candidula unifasciata</name>
    <dbReference type="NCBI Taxonomy" id="100452"/>
    <lineage>
        <taxon>Eukaryota</taxon>
        <taxon>Metazoa</taxon>
        <taxon>Spiralia</taxon>
        <taxon>Lophotrochozoa</taxon>
        <taxon>Mollusca</taxon>
        <taxon>Gastropoda</taxon>
        <taxon>Heterobranchia</taxon>
        <taxon>Euthyneura</taxon>
        <taxon>Panpulmonata</taxon>
        <taxon>Eupulmonata</taxon>
        <taxon>Stylommatophora</taxon>
        <taxon>Helicina</taxon>
        <taxon>Helicoidea</taxon>
        <taxon>Geomitridae</taxon>
        <taxon>Candidula</taxon>
    </lineage>
</organism>
<protein>
    <recommendedName>
        <fullName evidence="2">RAVE complex protein Rav1 C-terminal domain-containing protein</fullName>
    </recommendedName>
</protein>
<feature type="region of interest" description="Disordered" evidence="1">
    <location>
        <begin position="48"/>
        <end position="70"/>
    </location>
</feature>
<feature type="region of interest" description="Disordered" evidence="1">
    <location>
        <begin position="2045"/>
        <end position="2083"/>
    </location>
</feature>
<feature type="compositionally biased region" description="Polar residues" evidence="1">
    <location>
        <begin position="1491"/>
        <end position="1502"/>
    </location>
</feature>
<feature type="region of interest" description="Disordered" evidence="1">
    <location>
        <begin position="1519"/>
        <end position="1538"/>
    </location>
</feature>
<gene>
    <name evidence="3" type="ORF">CUNI_LOCUS20589</name>
</gene>
<feature type="compositionally biased region" description="Polar residues" evidence="1">
    <location>
        <begin position="1469"/>
        <end position="1483"/>
    </location>
</feature>
<name>A0A8S4AA30_9EUPU</name>
<comment type="caution">
    <text evidence="3">The sequence shown here is derived from an EMBL/GenBank/DDBJ whole genome shotgun (WGS) entry which is preliminary data.</text>
</comment>
<evidence type="ECO:0000313" key="3">
    <source>
        <dbReference type="EMBL" id="CAG5135031.1"/>
    </source>
</evidence>
<sequence length="2364" mass="262647">ITFAEKTKFQNIVSVSHSSRACGHRFRTNSAACHPVLPLMLTTSHHNLPAVESGNGSDTASMTSSTGQDPSLQIDLSEAEHMNPTFCSELILWQVVPVGPLSRTGGITELCRVNNSCPSAFTSVAWVPTLLPSSCLGSYSNSPSALFVASDGQCLRLYQAVIDARSLLMDKSASKDNKPSFSNVSSSSASSHPELPSNPKPTPKDLFNIISLQSSIRPGCVIELDAISDASQHWQNIQLLHVYQEQLITGEESERANEAVVDLSGQHTFDENFYLVVVEKMADSGSTLHMWKITIDSQPNTEKGINGSYDWNQYGAFVDSYSDELSPEGLDYKSANSKSLFANQIMTMSVRTTKVCCQPLDLPSGVEVVSVSVTSGHLSSASIYPACFAPYHFVTACSDGEVRFWHCTMLGIGQTGETSTSSVTSYEFSIEEGNIRGQPQVNSRREERKKEFSYSWAEWERPSSSRDRSSSVSLQGRPITVSCAYSGRLAVAYRWGPIRTRPEHPEDKLVNLKVVIFECESTGGSEWVQEDIIELNNIKIPDSKNEIDMYMLQNYDAPQAIDPDANPVAQTAAAFLTRTKSVPSLSTIHSVKKSIAEAGNKKGLLGQKCLVQLDWVSTEDGSHLLTVGVGSKILVYGQVSNEIAKSLRSITGKQNDTNQEDKRSVFASSKLVTHNKSMVGEEIQEEIRWMRLKDIELNTADGLPPLPMHINWVRAGILVVGMDNEMQVFTQWKNNNEDMENTEEEEGAIDRRALTEANLVTAASSLNLCNNFKSKSTFKTSLSMSNFRHISNAPQAPSAKKESWKKSNQTSAASKASIARSDSLSSLPMLHDSGLFEAAKFANPVLPQYHPKLLMELLNFGKTKRVKAILAHLVRCISGSSNVQTIYNDEKSDSRSISVKLSRQRSISVRSENEAGEADTASITYVEIKSIPPLPLYALIAADKDTTPFQTEIKTSVHQGTKETDYSNLLDTSVSKLDDDLDEHLLSTSADSTGSNPRRPRLHSGNRQPVDPYSFVMDQADILREYLFKLNLPGLSGNDQFYLAALAEVVGSTAVDLGDISSVDPKKEQQDSTDECGLRFLLAMRQFQCLVKTLPPIQRVPLLESGIRTFHLVWAFHSEASQELLSAIPCVKAEEPVWEELKLYGVGWWLNNMTQLKTLMIKTANTAFMKSKKPMDAAIFYLAMRKKTMVKSLFKSVQDNKMETFFNLDFTNVNNRRVAMKNAFHLLSKGQYLHAAALFFLAEQVDNAVNIILEKLDDLQLAIVLCRLYDGESMLPDTVKALLYEHVLASHDPFLRSMALWQLKDYESSLRTLLEKNVGTANQEDMDKLLLIPRVFNFYNFLRTHPLITRLRLSSISLRHRANVITGFTHTDTLVIDSVLTLDQITPVERQLFFAAAHAHFQNGCPLVAIEVMRKLPKCPVLVEEDLQKMTYFANRRRKSLCEINSTTGTLQDRNIMTIDEDWEENDKSPSPTIANNTQNSKASAFDWSKPVSSAVTSNTSGPVDWGMPSRVHFQEEPELDLDLGDKPNDSIKKKPEKVLAKGSSVRFNTGSDDDNDDDDDDTDEEEDNKGESMNYVEPDTASHIDIMSQQYKFIACLKVLMEELGNLATGFEVDGGQLRHQLYIWLEKEVDVLKVLCNYGKPAETHGTADGTSGNVFDDFEETDDVLEPSHRTRTVSIRSDTSVGKASLHEVIKAEKLDLQSKVARMARRKAWLKCNQHLLRTLASYCILQGSGGGGLASVHMELLLLLQELQQERPQQQLLSPLPFPTTLPLLSASITSSRSVVADPVQYLQNNIQDLLQTILDFTHPPNIHTEIGLVSTIRDLAVALSSCIYQSLCDSDSFNVDAADVGIDGFINPEFSYPSSHLMAGVKRSQHRAGGGGEDVVNTPPSKWPGVTSLKVLLAREKDEDAPRLTTLLTESLIAVYMSLLISALSMYDSQMLYRLVANKLDAQTWAALFGGGNKVAVRSEKTPVPRSQDETNKHRLNFNLRVISGAGGPPGPQHASMEVKETYREKFVPPEISMVNYLMAKPFVADSFLDYDSDDSVGSDDEISSEDEDDDDDDDTNKATQRPTSLANRWKNAEHSDPESYSWCLMRYAVIRSAISNLSTFLPQIGIELTELPNVSPTLHAVMKVLEQWERFLQAKLDRFGGVSENYIPGLAVDVATGQPLSKLQALHLPENTPFMSSRATLPVKRLWMQLVRQDNLKDIFLRYVYRKRKEPDTSELGSMKTSSSDNEQQVREPMKIIHKEQDIITAFAINQANNNLLTLSTQKEIVELDIGYLLQPPVWLEDENEYDIEMLRNPSPGPDAPDFLVVQTPQDTLQPISGTQTPNTPYIPSPSASQANLQTGRGSSVPKSHAKT</sequence>
<feature type="compositionally biased region" description="Polar residues" evidence="1">
    <location>
        <begin position="806"/>
        <end position="818"/>
    </location>
</feature>
<feature type="region of interest" description="Disordered" evidence="1">
    <location>
        <begin position="1463"/>
        <end position="1509"/>
    </location>
</feature>
<feature type="compositionally biased region" description="Acidic residues" evidence="1">
    <location>
        <begin position="2045"/>
        <end position="2066"/>
    </location>
</feature>
<feature type="region of interest" description="Disordered" evidence="1">
    <location>
        <begin position="1543"/>
        <end position="1579"/>
    </location>
</feature>
<dbReference type="OrthoDB" id="342131at2759"/>
<feature type="non-terminal residue" evidence="3">
    <location>
        <position position="2364"/>
    </location>
</feature>
<feature type="region of interest" description="Disordered" evidence="1">
    <location>
        <begin position="986"/>
        <end position="1010"/>
    </location>
</feature>
<dbReference type="InterPro" id="IPR022033">
    <property type="entry name" value="Rav1p_C"/>
</dbReference>
<dbReference type="Proteomes" id="UP000678393">
    <property type="component" value="Unassembled WGS sequence"/>
</dbReference>
<feature type="domain" description="RAVE complex protein Rav1 C-terminal" evidence="2">
    <location>
        <begin position="971"/>
        <end position="1327"/>
    </location>
</feature>
<feature type="compositionally biased region" description="Basic and acidic residues" evidence="1">
    <location>
        <begin position="1524"/>
        <end position="1538"/>
    </location>
</feature>
<proteinExistence type="predicted"/>
<dbReference type="InterPro" id="IPR052208">
    <property type="entry name" value="DmX-like/RAVE_component"/>
</dbReference>
<feature type="region of interest" description="Disordered" evidence="1">
    <location>
        <begin position="792"/>
        <end position="818"/>
    </location>
</feature>
<feature type="non-terminal residue" evidence="3">
    <location>
        <position position="1"/>
    </location>
</feature>
<feature type="compositionally biased region" description="Low complexity" evidence="1">
    <location>
        <begin position="179"/>
        <end position="195"/>
    </location>
</feature>
<feature type="region of interest" description="Disordered" evidence="1">
    <location>
        <begin position="2323"/>
        <end position="2364"/>
    </location>
</feature>
<dbReference type="GO" id="GO:0007035">
    <property type="term" value="P:vacuolar acidification"/>
    <property type="evidence" value="ECO:0007669"/>
    <property type="project" value="TreeGrafter"/>
</dbReference>